<proteinExistence type="predicted"/>
<protein>
    <submittedName>
        <fullName evidence="1">Gp142</fullName>
    </submittedName>
</protein>
<accession>G9B1P3</accession>
<dbReference type="EMBL" id="HM144387">
    <property type="protein sequence ID" value="ADH03288.1"/>
    <property type="molecule type" value="Genomic_DNA"/>
</dbReference>
<evidence type="ECO:0000313" key="2">
    <source>
        <dbReference type="Proteomes" id="UP000005445"/>
    </source>
</evidence>
<dbReference type="KEGG" id="vg:11536798"/>
<reference evidence="1 2" key="1">
    <citation type="submission" date="2013-01" db="EMBL/GenBank/DDBJ databases">
        <title>Large myovirus of Bacillus.</title>
        <authorList>
            <person name="Klumpp J."/>
            <person name="Beyer W."/>
            <person name="Loessner M.J."/>
        </authorList>
    </citation>
    <scope>NUCLEOTIDE SEQUENCE [LARGE SCALE GENOMIC DNA]</scope>
</reference>
<dbReference type="GeneID" id="11536798"/>
<sequence>MSYAERLLNAEYSRLVFLNDSNRRWMSYNEDHPHYNSVREGTLTNEMHLQDLEAALNMLKGAN</sequence>
<organism evidence="1 2">
    <name type="scientific">Bacillus phage W.Ph</name>
    <dbReference type="NCBI Taxonomy" id="764595"/>
    <lineage>
        <taxon>Viruses</taxon>
        <taxon>Duplodnaviria</taxon>
        <taxon>Heunggongvirae</taxon>
        <taxon>Uroviricota</taxon>
        <taxon>Caudoviricetes</taxon>
        <taxon>Herelleviridae</taxon>
        <taxon>Bastillevirinae</taxon>
        <taxon>Wphvirus</taxon>
        <taxon>Wphvirus WPh</taxon>
    </lineage>
</organism>
<dbReference type="Proteomes" id="UP000005445">
    <property type="component" value="Segment"/>
</dbReference>
<dbReference type="OrthoDB" id="28154at10239"/>
<dbReference type="RefSeq" id="YP_004957157.1">
    <property type="nucleotide sequence ID" value="NC_016563.1"/>
</dbReference>
<name>G9B1P3_9CAUD</name>
<keyword evidence="2" id="KW-1185">Reference proteome</keyword>
<evidence type="ECO:0000313" key="1">
    <source>
        <dbReference type="EMBL" id="ADH03288.1"/>
    </source>
</evidence>